<dbReference type="Gene3D" id="1.10.510.10">
    <property type="entry name" value="Transferase(Phosphotransferase) domain 1"/>
    <property type="match status" value="1"/>
</dbReference>
<reference evidence="2" key="1">
    <citation type="journal article" date="2023" name="Mol. Biol. Evol.">
        <title>Third-Generation Sequencing Reveals the Adaptive Role of the Epigenome in Three Deep-Sea Polychaetes.</title>
        <authorList>
            <person name="Perez M."/>
            <person name="Aroh O."/>
            <person name="Sun Y."/>
            <person name="Lan Y."/>
            <person name="Juniper S.K."/>
            <person name="Young C.R."/>
            <person name="Angers B."/>
            <person name="Qian P.Y."/>
        </authorList>
    </citation>
    <scope>NUCLEOTIDE SEQUENCE</scope>
    <source>
        <strain evidence="2">P08H-3</strain>
    </source>
</reference>
<dbReference type="AlphaFoldDB" id="A0AAD9KEG9"/>
<dbReference type="PANTHER" id="PTHR46448">
    <property type="entry name" value="PROTEIN KINASE DOMAIN-CONTAINING PROTEIN"/>
    <property type="match status" value="1"/>
</dbReference>
<dbReference type="SUPFAM" id="SSF56112">
    <property type="entry name" value="Protein kinase-like (PK-like)"/>
    <property type="match status" value="1"/>
</dbReference>
<gene>
    <name evidence="2" type="ORF">LSH36_8g13032</name>
</gene>
<dbReference type="PANTHER" id="PTHR46448:SF1">
    <property type="entry name" value="PROTEIN KINASE DOMAIN-CONTAINING PROTEIN"/>
    <property type="match status" value="1"/>
</dbReference>
<accession>A0AAD9KEG9</accession>
<protein>
    <recommendedName>
        <fullName evidence="1">FAM69 protein-kinase domain-containing protein</fullName>
    </recommendedName>
</protein>
<name>A0AAD9KEG9_9ANNE</name>
<comment type="caution">
    <text evidence="2">The sequence shown here is derived from an EMBL/GenBank/DDBJ whole genome shotgun (WGS) entry which is preliminary data.</text>
</comment>
<sequence>MLLMRGFDSPHIVKPLAHCVPDIPFNGHRSSMVTMATELGEGLDIIKLLHMSWEDRLKISYGLCKLLYYLAHSPYGSVILSDFRRQQFILVDGDIKLTDLDDMGFSERLCRTDSNCQQYYSSVNLTIRTKCVAGQCLGMNEKTNIFNVARHFTSFLLPHGAPRPLRPVLDQLVGDFSNVTKTSKQLLQDITIIIDDYSTGAYLNRSVRDRTFYRVISGSDMPGQYDYNCQYCMDGSGCTVSVYDIKEAEQLCDADVQCKAFVLTDSRTWTGRIVAHLKNGVGRMRRNARTTLYVNPRL</sequence>
<keyword evidence="3" id="KW-1185">Reference proteome</keyword>
<dbReference type="InterPro" id="IPR011009">
    <property type="entry name" value="Kinase-like_dom_sf"/>
</dbReference>
<dbReference type="Proteomes" id="UP001208570">
    <property type="component" value="Unassembled WGS sequence"/>
</dbReference>
<evidence type="ECO:0000313" key="3">
    <source>
        <dbReference type="Proteomes" id="UP001208570"/>
    </source>
</evidence>
<evidence type="ECO:0000313" key="2">
    <source>
        <dbReference type="EMBL" id="KAK2169667.1"/>
    </source>
</evidence>
<proteinExistence type="predicted"/>
<dbReference type="Pfam" id="PF12260">
    <property type="entry name" value="PIP49_C"/>
    <property type="match status" value="1"/>
</dbReference>
<dbReference type="GO" id="GO:0004715">
    <property type="term" value="F:non-membrane spanning protein tyrosine kinase activity"/>
    <property type="evidence" value="ECO:0007669"/>
    <property type="project" value="InterPro"/>
</dbReference>
<dbReference type="InterPro" id="IPR042983">
    <property type="entry name" value="PKDCC"/>
</dbReference>
<dbReference type="GO" id="GO:0005576">
    <property type="term" value="C:extracellular region"/>
    <property type="evidence" value="ECO:0007669"/>
    <property type="project" value="TreeGrafter"/>
</dbReference>
<dbReference type="EMBL" id="JAODUP010000008">
    <property type="protein sequence ID" value="KAK2169667.1"/>
    <property type="molecule type" value="Genomic_DNA"/>
</dbReference>
<feature type="domain" description="FAM69 protein-kinase" evidence="1">
    <location>
        <begin position="47"/>
        <end position="173"/>
    </location>
</feature>
<evidence type="ECO:0000259" key="1">
    <source>
        <dbReference type="Pfam" id="PF12260"/>
    </source>
</evidence>
<organism evidence="2 3">
    <name type="scientific">Paralvinella palmiformis</name>
    <dbReference type="NCBI Taxonomy" id="53620"/>
    <lineage>
        <taxon>Eukaryota</taxon>
        <taxon>Metazoa</taxon>
        <taxon>Spiralia</taxon>
        <taxon>Lophotrochozoa</taxon>
        <taxon>Annelida</taxon>
        <taxon>Polychaeta</taxon>
        <taxon>Sedentaria</taxon>
        <taxon>Canalipalpata</taxon>
        <taxon>Terebellida</taxon>
        <taxon>Terebelliformia</taxon>
        <taxon>Alvinellidae</taxon>
        <taxon>Paralvinella</taxon>
    </lineage>
</organism>
<dbReference type="InterPro" id="IPR022049">
    <property type="entry name" value="FAM69_kinase_dom"/>
</dbReference>
<dbReference type="GO" id="GO:0001501">
    <property type="term" value="P:skeletal system development"/>
    <property type="evidence" value="ECO:0007669"/>
    <property type="project" value="TreeGrafter"/>
</dbReference>